<sequence>MKENQTNKLAFILICFVFLMFIEATIFGNGSIVLVLLGIGMMYFSLRKRTRFLFWTGFILLIIAIFSMWSLRLLLLAIMGYILYKLWKNEPIQHMVRPFDTVYKETPNSIIQNKLFSSQTTPFNAYEWQDVHVQSFYGEQVIDVTQTVLPKGLSFVSVRQSLGKVTIYVPYEIPVRLHFATIIGEADIFGRGVQRLWNQSVLVKDGYLDDVLYASELVITVSTWIGDIEVIRK</sequence>
<feature type="transmembrane region" description="Helical" evidence="1">
    <location>
        <begin position="12"/>
        <end position="40"/>
    </location>
</feature>
<keyword evidence="1" id="KW-0472">Membrane</keyword>
<dbReference type="InterPro" id="IPR047793">
    <property type="entry name" value="LiaF_C"/>
</dbReference>
<dbReference type="EMBL" id="FOXU01000002">
    <property type="protein sequence ID" value="SFQ39266.1"/>
    <property type="molecule type" value="Genomic_DNA"/>
</dbReference>
<reference evidence="4" key="1">
    <citation type="submission" date="2016-10" db="EMBL/GenBank/DDBJ databases">
        <authorList>
            <person name="Varghese N."/>
            <person name="Submissions S."/>
        </authorList>
    </citation>
    <scope>NUCLEOTIDE SEQUENCE [LARGE SCALE GENOMIC DNA]</scope>
    <source>
        <strain evidence="4">DSM 11706</strain>
    </source>
</reference>
<dbReference type="PIRSF" id="PIRSF031509">
    <property type="entry name" value="Cell_wall_LiaF/YvqF"/>
    <property type="match status" value="1"/>
</dbReference>
<dbReference type="NCBIfam" id="NF040535">
    <property type="entry name" value="LiaF_C_term"/>
    <property type="match status" value="1"/>
</dbReference>
<keyword evidence="1" id="KW-1133">Transmembrane helix</keyword>
<dbReference type="Pfam" id="PF09922">
    <property type="entry name" value="LiaF-like_C"/>
    <property type="match status" value="1"/>
</dbReference>
<evidence type="ECO:0000256" key="1">
    <source>
        <dbReference type="SAM" id="Phobius"/>
    </source>
</evidence>
<proteinExistence type="predicted"/>
<name>A0A1I5Y4Z4_9BACI</name>
<dbReference type="RefSeq" id="WP_093536515.1">
    <property type="nucleotide sequence ID" value="NZ_CP183885.1"/>
</dbReference>
<dbReference type="AlphaFoldDB" id="A0A1I5Y4Z4"/>
<gene>
    <name evidence="3" type="ORF">SAMN05421670_1908</name>
</gene>
<evidence type="ECO:0000313" key="3">
    <source>
        <dbReference type="EMBL" id="SFQ39266.1"/>
    </source>
</evidence>
<evidence type="ECO:0000259" key="2">
    <source>
        <dbReference type="Pfam" id="PF09922"/>
    </source>
</evidence>
<dbReference type="InterPro" id="IPR024425">
    <property type="entry name" value="LiaF-like_C"/>
</dbReference>
<dbReference type="STRING" id="126156.SAMN05421670_1908"/>
<keyword evidence="4" id="KW-1185">Reference proteome</keyword>
<evidence type="ECO:0000313" key="4">
    <source>
        <dbReference type="Proteomes" id="UP000198734"/>
    </source>
</evidence>
<feature type="transmembrane region" description="Helical" evidence="1">
    <location>
        <begin position="52"/>
        <end position="84"/>
    </location>
</feature>
<dbReference type="OrthoDB" id="2351415at2"/>
<organism evidence="3 4">
    <name type="scientific">Psychrobacillus psychrotolerans</name>
    <dbReference type="NCBI Taxonomy" id="126156"/>
    <lineage>
        <taxon>Bacteria</taxon>
        <taxon>Bacillati</taxon>
        <taxon>Bacillota</taxon>
        <taxon>Bacilli</taxon>
        <taxon>Bacillales</taxon>
        <taxon>Bacillaceae</taxon>
        <taxon>Psychrobacillus</taxon>
    </lineage>
</organism>
<protein>
    <submittedName>
        <fullName evidence="3">Predicted membrane protein</fullName>
    </submittedName>
</protein>
<dbReference type="GO" id="GO:0016020">
    <property type="term" value="C:membrane"/>
    <property type="evidence" value="ECO:0007669"/>
    <property type="project" value="InterPro"/>
</dbReference>
<accession>A0A1I5Y4Z4</accession>
<dbReference type="Proteomes" id="UP000198734">
    <property type="component" value="Unassembled WGS sequence"/>
</dbReference>
<dbReference type="InterPro" id="IPR016975">
    <property type="entry name" value="Cell_wall_LiaF"/>
</dbReference>
<feature type="domain" description="Cell wall-active antibiotics response LiaF-like C-terminal" evidence="2">
    <location>
        <begin position="116"/>
        <end position="230"/>
    </location>
</feature>
<keyword evidence="1" id="KW-0812">Transmembrane</keyword>